<keyword evidence="4" id="KW-1185">Reference proteome</keyword>
<gene>
    <name evidence="3" type="ORF">LSH36_752g02042</name>
</gene>
<feature type="domain" description="Ig-like" evidence="2">
    <location>
        <begin position="74"/>
        <end position="134"/>
    </location>
</feature>
<dbReference type="GO" id="GO:0005886">
    <property type="term" value="C:plasma membrane"/>
    <property type="evidence" value="ECO:0007669"/>
    <property type="project" value="TreeGrafter"/>
</dbReference>
<dbReference type="EMBL" id="JAODUP010000752">
    <property type="protein sequence ID" value="KAK2144481.1"/>
    <property type="molecule type" value="Genomic_DNA"/>
</dbReference>
<dbReference type="PANTHER" id="PTHR10075:SF100">
    <property type="entry name" value="FASCICLIN-2"/>
    <property type="match status" value="1"/>
</dbReference>
<reference evidence="3" key="1">
    <citation type="journal article" date="2023" name="Mol. Biol. Evol.">
        <title>Third-Generation Sequencing Reveals the Adaptive Role of the Epigenome in Three Deep-Sea Polychaetes.</title>
        <authorList>
            <person name="Perez M."/>
            <person name="Aroh O."/>
            <person name="Sun Y."/>
            <person name="Lan Y."/>
            <person name="Juniper S.K."/>
            <person name="Young C.R."/>
            <person name="Angers B."/>
            <person name="Qian P.Y."/>
        </authorList>
    </citation>
    <scope>NUCLEOTIDE SEQUENCE</scope>
    <source>
        <strain evidence="3">P08H-3</strain>
    </source>
</reference>
<dbReference type="CDD" id="cd00096">
    <property type="entry name" value="Ig"/>
    <property type="match status" value="1"/>
</dbReference>
<feature type="domain" description="Ig-like" evidence="2">
    <location>
        <begin position="196"/>
        <end position="273"/>
    </location>
</feature>
<dbReference type="GO" id="GO:0007411">
    <property type="term" value="P:axon guidance"/>
    <property type="evidence" value="ECO:0007669"/>
    <property type="project" value="TreeGrafter"/>
</dbReference>
<evidence type="ECO:0000256" key="1">
    <source>
        <dbReference type="ARBA" id="ARBA00023319"/>
    </source>
</evidence>
<comment type="caution">
    <text evidence="3">The sequence shown here is derived from an EMBL/GenBank/DDBJ whole genome shotgun (WGS) entry which is preliminary data.</text>
</comment>
<dbReference type="PROSITE" id="PS50835">
    <property type="entry name" value="IG_LIKE"/>
    <property type="match status" value="2"/>
</dbReference>
<sequence length="273" mass="29765">MFNIVVSRLNDVISDARTSVLPSGELLIGDVRTEDSYVQYSYDDVCCRACQLSAQLARPSQGCESRTRSRRAELPCVASSYPLSTYTWSKDDVVITSAQARVERKGGNLLLKTALVRDSGRYTCTCISFAAPLSAYVEPSRQTVDVGRPAMLNCTVFGHPVGGVEWFKDGRPLVSNNRVSMVTEHSLRILNVVACPIVYRGFDDETVVEGPGVSLQCMASGNPTPIVQWTLDDSPLPAATRKYSIGSRLTDGGDVISQVNITNVRIQDGGQYK</sequence>
<organism evidence="3 4">
    <name type="scientific">Paralvinella palmiformis</name>
    <dbReference type="NCBI Taxonomy" id="53620"/>
    <lineage>
        <taxon>Eukaryota</taxon>
        <taxon>Metazoa</taxon>
        <taxon>Spiralia</taxon>
        <taxon>Lophotrochozoa</taxon>
        <taxon>Annelida</taxon>
        <taxon>Polychaeta</taxon>
        <taxon>Sedentaria</taxon>
        <taxon>Canalipalpata</taxon>
        <taxon>Terebellida</taxon>
        <taxon>Terebelliformia</taxon>
        <taxon>Alvinellidae</taxon>
        <taxon>Paralvinella</taxon>
    </lineage>
</organism>
<proteinExistence type="predicted"/>
<dbReference type="GO" id="GO:0007156">
    <property type="term" value="P:homophilic cell adhesion via plasma membrane adhesion molecules"/>
    <property type="evidence" value="ECO:0007669"/>
    <property type="project" value="TreeGrafter"/>
</dbReference>
<evidence type="ECO:0000313" key="3">
    <source>
        <dbReference type="EMBL" id="KAK2144481.1"/>
    </source>
</evidence>
<dbReference type="InterPro" id="IPR036179">
    <property type="entry name" value="Ig-like_dom_sf"/>
</dbReference>
<evidence type="ECO:0000313" key="4">
    <source>
        <dbReference type="Proteomes" id="UP001208570"/>
    </source>
</evidence>
<accession>A0AAD9J0L3</accession>
<dbReference type="SMART" id="SM00408">
    <property type="entry name" value="IGc2"/>
    <property type="match status" value="2"/>
</dbReference>
<dbReference type="GO" id="GO:0030424">
    <property type="term" value="C:axon"/>
    <property type="evidence" value="ECO:0007669"/>
    <property type="project" value="TreeGrafter"/>
</dbReference>
<evidence type="ECO:0000259" key="2">
    <source>
        <dbReference type="PROSITE" id="PS50835"/>
    </source>
</evidence>
<dbReference type="Gene3D" id="2.60.40.10">
    <property type="entry name" value="Immunoglobulins"/>
    <property type="match status" value="3"/>
</dbReference>
<dbReference type="Pfam" id="PF07679">
    <property type="entry name" value="I-set"/>
    <property type="match status" value="1"/>
</dbReference>
<dbReference type="InterPro" id="IPR013098">
    <property type="entry name" value="Ig_I-set"/>
</dbReference>
<dbReference type="AlphaFoldDB" id="A0AAD9J0L3"/>
<dbReference type="GO" id="GO:0070593">
    <property type="term" value="P:dendrite self-avoidance"/>
    <property type="evidence" value="ECO:0007669"/>
    <property type="project" value="TreeGrafter"/>
</dbReference>
<name>A0AAD9J0L3_9ANNE</name>
<dbReference type="InterPro" id="IPR013783">
    <property type="entry name" value="Ig-like_fold"/>
</dbReference>
<dbReference type="SUPFAM" id="SSF48726">
    <property type="entry name" value="Immunoglobulin"/>
    <property type="match status" value="3"/>
</dbReference>
<dbReference type="InterPro" id="IPR003598">
    <property type="entry name" value="Ig_sub2"/>
</dbReference>
<dbReference type="PANTHER" id="PTHR10075">
    <property type="entry name" value="BASIGIN RELATED"/>
    <property type="match status" value="1"/>
</dbReference>
<protein>
    <recommendedName>
        <fullName evidence="2">Ig-like domain-containing protein</fullName>
    </recommendedName>
</protein>
<dbReference type="GO" id="GO:0098632">
    <property type="term" value="F:cell-cell adhesion mediator activity"/>
    <property type="evidence" value="ECO:0007669"/>
    <property type="project" value="TreeGrafter"/>
</dbReference>
<dbReference type="InterPro" id="IPR007110">
    <property type="entry name" value="Ig-like_dom"/>
</dbReference>
<keyword evidence="1" id="KW-0393">Immunoglobulin domain</keyword>
<dbReference type="Proteomes" id="UP001208570">
    <property type="component" value="Unassembled WGS sequence"/>
</dbReference>
<dbReference type="Pfam" id="PF13927">
    <property type="entry name" value="Ig_3"/>
    <property type="match status" value="2"/>
</dbReference>